<comment type="caution">
    <text evidence="3">The sequence shown here is derived from an EMBL/GenBank/DDBJ whole genome shotgun (WGS) entry which is preliminary data.</text>
</comment>
<keyword evidence="2" id="KW-0812">Transmembrane</keyword>
<evidence type="ECO:0000313" key="4">
    <source>
        <dbReference type="Proteomes" id="UP000642094"/>
    </source>
</evidence>
<evidence type="ECO:0000256" key="2">
    <source>
        <dbReference type="SAM" id="Phobius"/>
    </source>
</evidence>
<dbReference type="EMBL" id="JACJQB010000007">
    <property type="protein sequence ID" value="MBD2187644.1"/>
    <property type="molecule type" value="Genomic_DNA"/>
</dbReference>
<gene>
    <name evidence="3" type="ORF">H6F41_05740</name>
</gene>
<protein>
    <submittedName>
        <fullName evidence="3">Uncharacterized protein</fullName>
    </submittedName>
</protein>
<feature type="compositionally biased region" description="Polar residues" evidence="1">
    <location>
        <begin position="131"/>
        <end position="140"/>
    </location>
</feature>
<organism evidence="3 4">
    <name type="scientific">Pseudanabaena mucicola FACHB-723</name>
    <dbReference type="NCBI Taxonomy" id="2692860"/>
    <lineage>
        <taxon>Bacteria</taxon>
        <taxon>Bacillati</taxon>
        <taxon>Cyanobacteriota</taxon>
        <taxon>Cyanophyceae</taxon>
        <taxon>Pseudanabaenales</taxon>
        <taxon>Pseudanabaenaceae</taxon>
        <taxon>Pseudanabaena</taxon>
    </lineage>
</organism>
<feature type="transmembrane region" description="Helical" evidence="2">
    <location>
        <begin position="259"/>
        <end position="280"/>
    </location>
</feature>
<keyword evidence="2" id="KW-1133">Transmembrane helix</keyword>
<keyword evidence="4" id="KW-1185">Reference proteome</keyword>
<accession>A0ABR7ZVU9</accession>
<reference evidence="3 4" key="1">
    <citation type="journal article" date="2020" name="ISME J.">
        <title>Comparative genomics reveals insights into cyanobacterial evolution and habitat adaptation.</title>
        <authorList>
            <person name="Chen M.Y."/>
            <person name="Teng W.K."/>
            <person name="Zhao L."/>
            <person name="Hu C.X."/>
            <person name="Zhou Y.K."/>
            <person name="Han B.P."/>
            <person name="Song L.R."/>
            <person name="Shu W.S."/>
        </authorList>
    </citation>
    <scope>NUCLEOTIDE SEQUENCE [LARGE SCALE GENOMIC DNA]</scope>
    <source>
        <strain evidence="3 4">FACHB-723</strain>
    </source>
</reference>
<sequence length="509" mass="57111">MRANRKDEDLKMDEASIIKALRADLQDYKIKTQVRRKESQLHVLVTRNDGDDLDYAAIYNIVKNRIANLSIEGVDSLTVYGKLTGANHPEWQKKSAIAKPLPLIELDLDELDETSPIAIDSAPPHQEHTQTDSTMQESQISNELKDFKTSLEDDLKSLVDNDDSNNTFEDLHDLDNLNLPMLGKVPFSELEPDTFNLDSSRPKAPNNLSDDYLSDSPTLAAPLPMPLPPVPTRKILPEVHNSNTKLIKTKIKPNYKKPLVLGAFIATLVGVLGACGWVVWDRFNQQNYLADARNLDHEKIDIPAITNLETLTTKRNQIQGIVSQLESISNNPISLYSEAQSELNSLRPKLAELDRKVAAEQLANKNLELAKSNTLEAAKSTQQPPHSSKIWLAAQEKRQQALTLLGEIPADSLLYADAQSRLKLYRNELIQINRWLDIQKRAESAANSISPNTVKQLQQLKSTTEKPAFINQCRPLIQSQILSGDSQRTGLTTPNLTSYLCAYFWDLQQ</sequence>
<feature type="region of interest" description="Disordered" evidence="1">
    <location>
        <begin position="193"/>
        <end position="226"/>
    </location>
</feature>
<keyword evidence="2" id="KW-0472">Membrane</keyword>
<dbReference type="Proteomes" id="UP000642094">
    <property type="component" value="Unassembled WGS sequence"/>
</dbReference>
<proteinExistence type="predicted"/>
<evidence type="ECO:0000313" key="3">
    <source>
        <dbReference type="EMBL" id="MBD2187644.1"/>
    </source>
</evidence>
<evidence type="ECO:0000256" key="1">
    <source>
        <dbReference type="SAM" id="MobiDB-lite"/>
    </source>
</evidence>
<name>A0ABR7ZVU9_9CYAN</name>
<feature type="region of interest" description="Disordered" evidence="1">
    <location>
        <begin position="119"/>
        <end position="140"/>
    </location>
</feature>